<keyword evidence="2 4" id="KW-0863">Zinc-finger</keyword>
<sequence>MVQCACGRRAVIRTSWTNINPGRRFYSCPQKDSNCPFIDWVDPPMCPRSVLIIPGLLRGRNTLEANLRQAEQDRARLRSYLYLTWIGVALFVLVKMSN</sequence>
<dbReference type="Pfam" id="PF06839">
    <property type="entry name" value="Zn_ribbon_GRF"/>
    <property type="match status" value="1"/>
</dbReference>
<proteinExistence type="predicted"/>
<evidence type="ECO:0000256" key="1">
    <source>
        <dbReference type="ARBA" id="ARBA00022723"/>
    </source>
</evidence>
<dbReference type="AlphaFoldDB" id="A0A2U1KPY6"/>
<keyword evidence="1" id="KW-0479">Metal-binding</keyword>
<dbReference type="EMBL" id="PKPP01015285">
    <property type="protein sequence ID" value="PWA38768.1"/>
    <property type="molecule type" value="Genomic_DNA"/>
</dbReference>
<evidence type="ECO:0000259" key="6">
    <source>
        <dbReference type="PROSITE" id="PS51999"/>
    </source>
</evidence>
<keyword evidence="5" id="KW-0472">Membrane</keyword>
<evidence type="ECO:0000256" key="4">
    <source>
        <dbReference type="PROSITE-ProRule" id="PRU01343"/>
    </source>
</evidence>
<evidence type="ECO:0000256" key="5">
    <source>
        <dbReference type="SAM" id="Phobius"/>
    </source>
</evidence>
<dbReference type="Proteomes" id="UP000245207">
    <property type="component" value="Unassembled WGS sequence"/>
</dbReference>
<evidence type="ECO:0000313" key="8">
    <source>
        <dbReference type="Proteomes" id="UP000245207"/>
    </source>
</evidence>
<organism evidence="7 8">
    <name type="scientific">Artemisia annua</name>
    <name type="common">Sweet wormwood</name>
    <dbReference type="NCBI Taxonomy" id="35608"/>
    <lineage>
        <taxon>Eukaryota</taxon>
        <taxon>Viridiplantae</taxon>
        <taxon>Streptophyta</taxon>
        <taxon>Embryophyta</taxon>
        <taxon>Tracheophyta</taxon>
        <taxon>Spermatophyta</taxon>
        <taxon>Magnoliopsida</taxon>
        <taxon>eudicotyledons</taxon>
        <taxon>Gunneridae</taxon>
        <taxon>Pentapetalae</taxon>
        <taxon>asterids</taxon>
        <taxon>campanulids</taxon>
        <taxon>Asterales</taxon>
        <taxon>Asteraceae</taxon>
        <taxon>Asteroideae</taxon>
        <taxon>Anthemideae</taxon>
        <taxon>Artemisiinae</taxon>
        <taxon>Artemisia</taxon>
    </lineage>
</organism>
<evidence type="ECO:0000256" key="2">
    <source>
        <dbReference type="ARBA" id="ARBA00022771"/>
    </source>
</evidence>
<comment type="caution">
    <text evidence="7">The sequence shown here is derived from an EMBL/GenBank/DDBJ whole genome shotgun (WGS) entry which is preliminary data.</text>
</comment>
<evidence type="ECO:0000256" key="3">
    <source>
        <dbReference type="ARBA" id="ARBA00022833"/>
    </source>
</evidence>
<feature type="domain" description="GRF-type" evidence="6">
    <location>
        <begin position="4"/>
        <end position="44"/>
    </location>
</feature>
<gene>
    <name evidence="7" type="ORF">CTI12_AA578300</name>
</gene>
<dbReference type="PROSITE" id="PS51999">
    <property type="entry name" value="ZF_GRF"/>
    <property type="match status" value="1"/>
</dbReference>
<reference evidence="7 8" key="1">
    <citation type="journal article" date="2018" name="Mol. Plant">
        <title>The genome of Artemisia annua provides insight into the evolution of Asteraceae family and artemisinin biosynthesis.</title>
        <authorList>
            <person name="Shen Q."/>
            <person name="Zhang L."/>
            <person name="Liao Z."/>
            <person name="Wang S."/>
            <person name="Yan T."/>
            <person name="Shi P."/>
            <person name="Liu M."/>
            <person name="Fu X."/>
            <person name="Pan Q."/>
            <person name="Wang Y."/>
            <person name="Lv Z."/>
            <person name="Lu X."/>
            <person name="Zhang F."/>
            <person name="Jiang W."/>
            <person name="Ma Y."/>
            <person name="Chen M."/>
            <person name="Hao X."/>
            <person name="Li L."/>
            <person name="Tang Y."/>
            <person name="Lv G."/>
            <person name="Zhou Y."/>
            <person name="Sun X."/>
            <person name="Brodelius P.E."/>
            <person name="Rose J.K.C."/>
            <person name="Tang K."/>
        </authorList>
    </citation>
    <scope>NUCLEOTIDE SEQUENCE [LARGE SCALE GENOMIC DNA]</scope>
    <source>
        <strain evidence="8">cv. Huhao1</strain>
        <tissue evidence="7">Leaf</tissue>
    </source>
</reference>
<protein>
    <submittedName>
        <fullName evidence="7">Zinc finger, GRF-type</fullName>
    </submittedName>
</protein>
<accession>A0A2U1KPY6</accession>
<name>A0A2U1KPY6_ARTAN</name>
<dbReference type="OrthoDB" id="1105681at2759"/>
<evidence type="ECO:0000313" key="7">
    <source>
        <dbReference type="EMBL" id="PWA38768.1"/>
    </source>
</evidence>
<keyword evidence="8" id="KW-1185">Reference proteome</keyword>
<dbReference type="InterPro" id="IPR010666">
    <property type="entry name" value="Znf_GRF"/>
</dbReference>
<keyword evidence="5" id="KW-1133">Transmembrane helix</keyword>
<keyword evidence="3" id="KW-0862">Zinc</keyword>
<feature type="transmembrane region" description="Helical" evidence="5">
    <location>
        <begin position="80"/>
        <end position="97"/>
    </location>
</feature>
<dbReference type="GO" id="GO:0008270">
    <property type="term" value="F:zinc ion binding"/>
    <property type="evidence" value="ECO:0007669"/>
    <property type="project" value="UniProtKB-KW"/>
</dbReference>
<dbReference type="PANTHER" id="PTHR33248">
    <property type="entry name" value="ZINC ION-BINDING PROTEIN"/>
    <property type="match status" value="1"/>
</dbReference>
<keyword evidence="5" id="KW-0812">Transmembrane</keyword>